<feature type="signal peptide" evidence="5">
    <location>
        <begin position="1"/>
        <end position="22"/>
    </location>
</feature>
<dbReference type="InterPro" id="IPR011050">
    <property type="entry name" value="Pectin_lyase_fold/virulence"/>
</dbReference>
<evidence type="ECO:0000256" key="5">
    <source>
        <dbReference type="SAM" id="SignalP"/>
    </source>
</evidence>
<reference evidence="8" key="1">
    <citation type="submission" date="2019-08" db="EMBL/GenBank/DDBJ databases">
        <title>Limnoglobus roseus gen. nov., sp. nov., a novel freshwater planctomycete with a giant genome from the family Gemmataceae.</title>
        <authorList>
            <person name="Kulichevskaya I.S."/>
            <person name="Naumoff D.G."/>
            <person name="Miroshnikov K."/>
            <person name="Ivanova A."/>
            <person name="Philippov D.A."/>
            <person name="Hakobyan A."/>
            <person name="Rijpstra I.C."/>
            <person name="Sinninghe Damste J.S."/>
            <person name="Liesack W."/>
            <person name="Dedysh S.N."/>
        </authorList>
    </citation>
    <scope>NUCLEOTIDE SEQUENCE [LARGE SCALE GENOMIC DNA]</scope>
    <source>
        <strain evidence="8">PX52</strain>
    </source>
</reference>
<dbReference type="KEGG" id="lrs:PX52LOC_00499"/>
<keyword evidence="2" id="KW-1003">Cell membrane</keyword>
<dbReference type="InterPro" id="IPR012334">
    <property type="entry name" value="Pectin_lyas_fold"/>
</dbReference>
<dbReference type="AlphaFoldDB" id="A0A5C1A3H5"/>
<keyword evidence="8" id="KW-1185">Reference proteome</keyword>
<evidence type="ECO:0000313" key="7">
    <source>
        <dbReference type="EMBL" id="QEL13641.1"/>
    </source>
</evidence>
<name>A0A5C1A3H5_9BACT</name>
<evidence type="ECO:0000259" key="6">
    <source>
        <dbReference type="PROSITE" id="PS51484"/>
    </source>
</evidence>
<protein>
    <recommendedName>
        <fullName evidence="6">G8 domain-containing protein</fullName>
    </recommendedName>
</protein>
<dbReference type="PANTHER" id="PTHR46769">
    <property type="entry name" value="POLYCYSTIC KIDNEY AND HEPATIC DISEASE 1 (AUTOSOMAL RECESSIVE)-LIKE 1"/>
    <property type="match status" value="1"/>
</dbReference>
<dbReference type="InterPro" id="IPR052387">
    <property type="entry name" value="Fibrocystin"/>
</dbReference>
<keyword evidence="2" id="KW-0472">Membrane</keyword>
<gene>
    <name evidence="7" type="ORF">PX52LOC_00499</name>
</gene>
<dbReference type="OrthoDB" id="227223at2"/>
<dbReference type="GO" id="GO:0005886">
    <property type="term" value="C:plasma membrane"/>
    <property type="evidence" value="ECO:0007669"/>
    <property type="project" value="UniProtKB-SubCell"/>
</dbReference>
<dbReference type="InterPro" id="IPR013783">
    <property type="entry name" value="Ig-like_fold"/>
</dbReference>
<proteinExistence type="predicted"/>
<evidence type="ECO:0000313" key="8">
    <source>
        <dbReference type="Proteomes" id="UP000324974"/>
    </source>
</evidence>
<dbReference type="InterPro" id="IPR055401">
    <property type="entry name" value="CEMIP_beta-hel_dom"/>
</dbReference>
<dbReference type="SMART" id="SM01225">
    <property type="entry name" value="G8"/>
    <property type="match status" value="1"/>
</dbReference>
<dbReference type="Gene3D" id="2.60.40.10">
    <property type="entry name" value="Immunoglobulins"/>
    <property type="match status" value="1"/>
</dbReference>
<evidence type="ECO:0000256" key="2">
    <source>
        <dbReference type="ARBA" id="ARBA00022475"/>
    </source>
</evidence>
<dbReference type="EMBL" id="CP042425">
    <property type="protein sequence ID" value="QEL13641.1"/>
    <property type="molecule type" value="Genomic_DNA"/>
</dbReference>
<dbReference type="Pfam" id="PF24606">
    <property type="entry name" value="CEMIP_beta-hel"/>
    <property type="match status" value="1"/>
</dbReference>
<dbReference type="PROSITE" id="PS51484">
    <property type="entry name" value="G8"/>
    <property type="match status" value="1"/>
</dbReference>
<organism evidence="7 8">
    <name type="scientific">Limnoglobus roseus</name>
    <dbReference type="NCBI Taxonomy" id="2598579"/>
    <lineage>
        <taxon>Bacteria</taxon>
        <taxon>Pseudomonadati</taxon>
        <taxon>Planctomycetota</taxon>
        <taxon>Planctomycetia</taxon>
        <taxon>Gemmatales</taxon>
        <taxon>Gemmataceae</taxon>
        <taxon>Limnoglobus</taxon>
    </lineage>
</organism>
<evidence type="ECO:0000256" key="1">
    <source>
        <dbReference type="ARBA" id="ARBA00004236"/>
    </source>
</evidence>
<dbReference type="PANTHER" id="PTHR46769:SF2">
    <property type="entry name" value="FIBROCYSTIN-L ISOFORM 2 PRECURSOR-RELATED"/>
    <property type="match status" value="1"/>
</dbReference>
<keyword evidence="3 5" id="KW-0732">Signal</keyword>
<dbReference type="RefSeq" id="WP_149108596.1">
    <property type="nucleotide sequence ID" value="NZ_CP042425.1"/>
</dbReference>
<dbReference type="Pfam" id="PF10162">
    <property type="entry name" value="G8"/>
    <property type="match status" value="1"/>
</dbReference>
<sequence>MFRITLLMLTALFLPALPAAEADPVVRSAKSGAWSDPATWGGGKAPGTGARVLIREGHRVVYDANSAAVIRAINVAGTLTFDPAKDTKLEVGLIKIQPGEDYSEEGFDCDGHVTQPDPDAVRPALEVGTPDRPIDAKHTAVIRLHLVPGLKKESCPAIICCGGRWDSHGTPLSRTWVKLGTTAKIGDKAVSLAEPVPGWKAGDKLVLTGTQTHGNSKTASTAEERTIAAIDESKLTLDEPLKFTHLGDGEYRAEVANLSRNVVVESADPDGERGHTMYHRHSAGSLTYTEFRHLGKKTALGRYALHFHLIGDTMRGSSVVGNSIWDSHNRFLTVHGTNYLLVKDNVGYQSVGHGFFFEDGTEVYNVLDRNLAVGATAGKKLPKQVLPFDHNDGAGFWWTNSLNTFTRNVAAECDQYGFRYEATPSSSLTLTFPIRQPDGTRKLVDVRTLPFVRFERNEVHSSHGLYGVNLGEGVNRVGPDVKHPFVVRDLKIWDVHYAFRPQVPSLLVENLHVNSAAYGVYHPNFDNHVYRNVYVGHTHTEPFNRGHDDLSVQYGRLTVDGLTFDGCRSGGMPLVQISDDNPTGSAVTHIRNLKVENWSDNSRQRAIVNLGGGPRPTPKTEHGVPVFVHDWFGPGRTALVVSTKSGEYKQDADAYRAEAKLTGDESRMKEVHDVPFPTLLDPIDDLPPTTVISRVTRVGSTVTVRGATADNGTVTRVRVNGKEPKPTAANFAEWELVLENVPAGPLTIEAAAEDAAGNAEKTPAKVTLR</sequence>
<keyword evidence="4" id="KW-0325">Glycoprotein</keyword>
<dbReference type="SUPFAM" id="SSF51126">
    <property type="entry name" value="Pectin lyase-like"/>
    <property type="match status" value="1"/>
</dbReference>
<dbReference type="Proteomes" id="UP000324974">
    <property type="component" value="Chromosome"/>
</dbReference>
<feature type="domain" description="G8" evidence="6">
    <location>
        <begin position="38"/>
        <end position="181"/>
    </location>
</feature>
<evidence type="ECO:0000256" key="4">
    <source>
        <dbReference type="ARBA" id="ARBA00023180"/>
    </source>
</evidence>
<accession>A0A5C1A3H5</accession>
<dbReference type="Gene3D" id="2.160.20.10">
    <property type="entry name" value="Single-stranded right-handed beta-helix, Pectin lyase-like"/>
    <property type="match status" value="1"/>
</dbReference>
<feature type="chain" id="PRO_5022978382" description="G8 domain-containing protein" evidence="5">
    <location>
        <begin position="23"/>
        <end position="769"/>
    </location>
</feature>
<dbReference type="InterPro" id="IPR019316">
    <property type="entry name" value="G8_domain"/>
</dbReference>
<evidence type="ECO:0000256" key="3">
    <source>
        <dbReference type="ARBA" id="ARBA00022729"/>
    </source>
</evidence>
<comment type="subcellular location">
    <subcellularLocation>
        <location evidence="1">Cell membrane</location>
    </subcellularLocation>
</comment>